<dbReference type="Gene3D" id="1.10.101.10">
    <property type="entry name" value="PGBD-like superfamily/PGBD"/>
    <property type="match status" value="1"/>
</dbReference>
<organism evidence="6 7">
    <name type="scientific">Pseudooceanicola antarcticus</name>
    <dbReference type="NCBI Taxonomy" id="1247613"/>
    <lineage>
        <taxon>Bacteria</taxon>
        <taxon>Pseudomonadati</taxon>
        <taxon>Pseudomonadota</taxon>
        <taxon>Alphaproteobacteria</taxon>
        <taxon>Rhodobacterales</taxon>
        <taxon>Paracoccaceae</taxon>
        <taxon>Pseudooceanicola</taxon>
    </lineage>
</organism>
<reference evidence="6 7" key="1">
    <citation type="submission" date="2017-09" db="EMBL/GenBank/DDBJ databases">
        <authorList>
            <person name="Ehlers B."/>
            <person name="Leendertz F.H."/>
        </authorList>
    </citation>
    <scope>NUCLEOTIDE SEQUENCE [LARGE SCALE GENOMIC DNA]</scope>
    <source>
        <strain evidence="6 7">CGMCC 1.12662</strain>
    </source>
</reference>
<dbReference type="GO" id="GO:0009253">
    <property type="term" value="P:peptidoglycan catabolic process"/>
    <property type="evidence" value="ECO:0007669"/>
    <property type="project" value="TreeGrafter"/>
</dbReference>
<dbReference type="EMBL" id="OBEA01000001">
    <property type="protein sequence ID" value="SNY36942.1"/>
    <property type="molecule type" value="Genomic_DNA"/>
</dbReference>
<name>A0A285HMI6_9RHOB</name>
<evidence type="ECO:0000313" key="5">
    <source>
        <dbReference type="EMBL" id="PJE27800.1"/>
    </source>
</evidence>
<dbReference type="InterPro" id="IPR043426">
    <property type="entry name" value="MltB-like"/>
</dbReference>
<dbReference type="RefSeq" id="WP_097144041.1">
    <property type="nucleotide sequence ID" value="NZ_OBEA01000001.1"/>
</dbReference>
<dbReference type="PANTHER" id="PTHR30163:SF8">
    <property type="entry name" value="LYTIC MUREIN TRANSGLYCOSYLASE"/>
    <property type="match status" value="1"/>
</dbReference>
<feature type="domain" description="Peptidoglycan binding-like" evidence="3">
    <location>
        <begin position="408"/>
        <end position="463"/>
    </location>
</feature>
<evidence type="ECO:0000313" key="6">
    <source>
        <dbReference type="EMBL" id="SNY36942.1"/>
    </source>
</evidence>
<feature type="domain" description="Transglycosylase SLT" evidence="4">
    <location>
        <begin position="98"/>
        <end position="387"/>
    </location>
</feature>
<accession>A0A285HMI6</accession>
<feature type="chain" id="PRO_5012831853" evidence="2">
    <location>
        <begin position="26"/>
        <end position="465"/>
    </location>
</feature>
<keyword evidence="8" id="KW-1185">Reference proteome</keyword>
<dbReference type="NCBIfam" id="TIGR02283">
    <property type="entry name" value="MltB_2"/>
    <property type="match status" value="1"/>
</dbReference>
<dbReference type="PANTHER" id="PTHR30163">
    <property type="entry name" value="MEMBRANE-BOUND LYTIC MUREIN TRANSGLYCOSYLASE B"/>
    <property type="match status" value="1"/>
</dbReference>
<gene>
    <name evidence="5" type="ORF">CVM39_14600</name>
    <name evidence="6" type="ORF">SAMN06297129_0236</name>
</gene>
<feature type="signal peptide" evidence="2">
    <location>
        <begin position="1"/>
        <end position="25"/>
    </location>
</feature>
<evidence type="ECO:0000259" key="3">
    <source>
        <dbReference type="Pfam" id="PF01471"/>
    </source>
</evidence>
<feature type="compositionally biased region" description="Polar residues" evidence="1">
    <location>
        <begin position="81"/>
        <end position="93"/>
    </location>
</feature>
<protein>
    <submittedName>
        <fullName evidence="6">Lytic murein transglycosylase</fullName>
    </submittedName>
</protein>
<evidence type="ECO:0000256" key="2">
    <source>
        <dbReference type="SAM" id="SignalP"/>
    </source>
</evidence>
<dbReference type="CDD" id="cd13399">
    <property type="entry name" value="Slt35-like"/>
    <property type="match status" value="1"/>
</dbReference>
<dbReference type="Pfam" id="PF13406">
    <property type="entry name" value="SLT_2"/>
    <property type="match status" value="1"/>
</dbReference>
<dbReference type="InterPro" id="IPR002477">
    <property type="entry name" value="Peptidoglycan-bd-like"/>
</dbReference>
<dbReference type="InterPro" id="IPR023346">
    <property type="entry name" value="Lysozyme-like_dom_sf"/>
</dbReference>
<dbReference type="InterPro" id="IPR036366">
    <property type="entry name" value="PGBDSf"/>
</dbReference>
<dbReference type="AlphaFoldDB" id="A0A285HMI6"/>
<dbReference type="SUPFAM" id="SSF47090">
    <property type="entry name" value="PGBD-like"/>
    <property type="match status" value="1"/>
</dbReference>
<reference evidence="5 8" key="2">
    <citation type="journal article" date="2018" name="Int. J. Syst. Evol. Microbiol.">
        <title>Pseudooceanicola lipolyticus sp. nov., a marine alphaproteobacterium, reclassification of Oceanicola flagellatus as Pseudooceanicola flagellatus comb. nov. and emended description of the genus Pseudooceanicola.</title>
        <authorList>
            <person name="Huang M.-M."/>
            <person name="Guo L.-L."/>
            <person name="Wu Y.-H."/>
            <person name="Lai Q.-L."/>
            <person name="Shao Z.-Z."/>
            <person name="Wang C.-S."/>
            <person name="Wu M."/>
            <person name="Xu X.-W."/>
        </authorList>
    </citation>
    <scope>NUCLEOTIDE SEQUENCE [LARGE SCALE GENOMIC DNA]</scope>
    <source>
        <strain evidence="5 8">Ar-45</strain>
    </source>
</reference>
<dbReference type="GO" id="GO:0008933">
    <property type="term" value="F:peptidoglycan lytic transglycosylase activity"/>
    <property type="evidence" value="ECO:0007669"/>
    <property type="project" value="TreeGrafter"/>
</dbReference>
<sequence length="465" mass="50549">MRAFSKAAALFLLACALPGAGLAQAGAPQTSLRPLARPVPEGVPATRAIPVSRNAAVVVPGVTLAVSSSLRPQLRPRDLGTASTSAPQAQPVASNPGFEAWKRGFRGRAMAQGITAATFDRAFRGARFMPDVIKKDRNQSEFTKSIQDYMEGAVSDSRVRNGRRAYGQQSRLFSRIERSYGVPGRYIAAIWGLETAYGSYRGKTPLISSMATLAYEGRRGRFYEAQLIALLKVVQHGDSTPENMQGSWAGASGHTQFMPTSYLSYAVDFTGDGRRDIWAEDPSDSLASSANYLSRHGWKAGQPWGLEVVLPQGFDYSLSNGPEKMPSAWARLGVRPARGELRDYGQARLLLLAGAKGPAFLVFDNFDVIKRYNNADTYALAVGILGDRIAGAGDITRPWPAGERMLKRDERIELQQRLQARGYDTGGIDGILGSRSIAAIRAYQRRAGMLPDGHPSVALLTRLRR</sequence>
<feature type="region of interest" description="Disordered" evidence="1">
    <location>
        <begin position="74"/>
        <end position="93"/>
    </location>
</feature>
<evidence type="ECO:0000259" key="4">
    <source>
        <dbReference type="Pfam" id="PF13406"/>
    </source>
</evidence>
<dbReference type="InterPro" id="IPR031304">
    <property type="entry name" value="SLT_2"/>
</dbReference>
<dbReference type="Pfam" id="PF01471">
    <property type="entry name" value="PG_binding_1"/>
    <property type="match status" value="1"/>
</dbReference>
<dbReference type="Proteomes" id="UP000231655">
    <property type="component" value="Unassembled WGS sequence"/>
</dbReference>
<dbReference type="Gene3D" id="1.10.530.10">
    <property type="match status" value="1"/>
</dbReference>
<evidence type="ECO:0000256" key="1">
    <source>
        <dbReference type="SAM" id="MobiDB-lite"/>
    </source>
</evidence>
<evidence type="ECO:0000313" key="8">
    <source>
        <dbReference type="Proteomes" id="UP000231702"/>
    </source>
</evidence>
<dbReference type="FunFam" id="1.10.8.350:FF:000001">
    <property type="entry name" value="Lytic murein transglycosylase B"/>
    <property type="match status" value="1"/>
</dbReference>
<evidence type="ECO:0000313" key="7">
    <source>
        <dbReference type="Proteomes" id="UP000231655"/>
    </source>
</evidence>
<dbReference type="Gene3D" id="1.10.8.350">
    <property type="entry name" value="Bacterial muramidase"/>
    <property type="match status" value="1"/>
</dbReference>
<dbReference type="OrthoDB" id="9808544at2"/>
<keyword evidence="2" id="KW-0732">Signal</keyword>
<dbReference type="EMBL" id="PGTD01000017">
    <property type="protein sequence ID" value="PJE27800.1"/>
    <property type="molecule type" value="Genomic_DNA"/>
</dbReference>
<dbReference type="SUPFAM" id="SSF53955">
    <property type="entry name" value="Lysozyme-like"/>
    <property type="match status" value="1"/>
</dbReference>
<dbReference type="Proteomes" id="UP000231702">
    <property type="component" value="Unassembled WGS sequence"/>
</dbReference>
<dbReference type="InterPro" id="IPR011970">
    <property type="entry name" value="MltB_2"/>
</dbReference>
<proteinExistence type="predicted"/>
<dbReference type="InterPro" id="IPR036365">
    <property type="entry name" value="PGBD-like_sf"/>
</dbReference>